<dbReference type="PANTHER" id="PTHR33304">
    <property type="match status" value="1"/>
</dbReference>
<keyword evidence="5" id="KW-0804">Transcription</keyword>
<feature type="region of interest" description="Disordered" evidence="6">
    <location>
        <begin position="640"/>
        <end position="670"/>
    </location>
</feature>
<evidence type="ECO:0000256" key="2">
    <source>
        <dbReference type="ARBA" id="ARBA00022771"/>
    </source>
</evidence>
<evidence type="ECO:0000256" key="1">
    <source>
        <dbReference type="ARBA" id="ARBA00022723"/>
    </source>
</evidence>
<protein>
    <recommendedName>
        <fullName evidence="7">AIPP2-like SPOC-like domain-containing protein</fullName>
    </recommendedName>
</protein>
<dbReference type="InterPro" id="IPR013083">
    <property type="entry name" value="Znf_RING/FYVE/PHD"/>
</dbReference>
<dbReference type="GO" id="GO:0140566">
    <property type="term" value="F:histone reader activity"/>
    <property type="evidence" value="ECO:0007669"/>
    <property type="project" value="InterPro"/>
</dbReference>
<dbReference type="InterPro" id="IPR011011">
    <property type="entry name" value="Znf_FYVE_PHD"/>
</dbReference>
<dbReference type="InterPro" id="IPR056280">
    <property type="entry name" value="AIPP2-like_SPOC"/>
</dbReference>
<dbReference type="GO" id="GO:0034244">
    <property type="term" value="P:negative regulation of transcription elongation by RNA polymerase II"/>
    <property type="evidence" value="ECO:0007669"/>
    <property type="project" value="InterPro"/>
</dbReference>
<keyword evidence="4" id="KW-0805">Transcription regulation</keyword>
<evidence type="ECO:0000256" key="3">
    <source>
        <dbReference type="ARBA" id="ARBA00022833"/>
    </source>
</evidence>
<reference evidence="8" key="1">
    <citation type="journal article" date="2018" name="DNA Res.">
        <title>Multiple hybrid de novo genome assembly of finger millet, an orphan allotetraploid crop.</title>
        <authorList>
            <person name="Hatakeyama M."/>
            <person name="Aluri S."/>
            <person name="Balachadran M.T."/>
            <person name="Sivarajan S.R."/>
            <person name="Patrignani A."/>
            <person name="Gruter S."/>
            <person name="Poveda L."/>
            <person name="Shimizu-Inatsugi R."/>
            <person name="Baeten J."/>
            <person name="Francoijs K.J."/>
            <person name="Nataraja K.N."/>
            <person name="Reddy Y.A.N."/>
            <person name="Phadnis S."/>
            <person name="Ravikumar R.L."/>
            <person name="Schlapbach R."/>
            <person name="Sreeman S.M."/>
            <person name="Shimizu K.K."/>
        </authorList>
    </citation>
    <scope>NUCLEOTIDE SEQUENCE</scope>
</reference>
<keyword evidence="9" id="KW-1185">Reference proteome</keyword>
<dbReference type="Pfam" id="PF23121">
    <property type="entry name" value="SPOC_AIPP2"/>
    <property type="match status" value="1"/>
</dbReference>
<feature type="domain" description="AIPP2-like SPOC-like" evidence="7">
    <location>
        <begin position="498"/>
        <end position="566"/>
    </location>
</feature>
<feature type="compositionally biased region" description="Polar residues" evidence="6">
    <location>
        <begin position="640"/>
        <end position="658"/>
    </location>
</feature>
<accession>A0AAV5BNF2</accession>
<gene>
    <name evidence="8" type="primary">ga03953</name>
    <name evidence="8" type="ORF">PR202_ga03953</name>
</gene>
<reference evidence="8" key="2">
    <citation type="submission" date="2021-12" db="EMBL/GenBank/DDBJ databases">
        <title>Resequencing data analysis of finger millet.</title>
        <authorList>
            <person name="Hatakeyama M."/>
            <person name="Aluri S."/>
            <person name="Balachadran M.T."/>
            <person name="Sivarajan S.R."/>
            <person name="Poveda L."/>
            <person name="Shimizu-Inatsugi R."/>
            <person name="Schlapbach R."/>
            <person name="Sreeman S.M."/>
            <person name="Shimizu K.K."/>
        </authorList>
    </citation>
    <scope>NUCLEOTIDE SEQUENCE</scope>
</reference>
<dbReference type="InterPro" id="IPR049914">
    <property type="entry name" value="PHD1-3/5-6"/>
</dbReference>
<evidence type="ECO:0000259" key="7">
    <source>
        <dbReference type="Pfam" id="PF23121"/>
    </source>
</evidence>
<keyword evidence="1" id="KW-0479">Metal-binding</keyword>
<comment type="caution">
    <text evidence="8">The sequence shown here is derived from an EMBL/GenBank/DDBJ whole genome shotgun (WGS) entry which is preliminary data.</text>
</comment>
<evidence type="ECO:0000256" key="5">
    <source>
        <dbReference type="ARBA" id="ARBA00023163"/>
    </source>
</evidence>
<name>A0AAV5BNF2_ELECO</name>
<feature type="region of interest" description="Disordered" evidence="6">
    <location>
        <begin position="255"/>
        <end position="352"/>
    </location>
</feature>
<feature type="compositionally biased region" description="Acidic residues" evidence="6">
    <location>
        <begin position="341"/>
        <end position="352"/>
    </location>
</feature>
<dbReference type="Gene3D" id="3.30.40.10">
    <property type="entry name" value="Zinc/RING finger domain, C3HC4 (zinc finger)"/>
    <property type="match status" value="1"/>
</dbReference>
<sequence>MVQLCKKEKMTVVHAVLLHAVDVSITYLFQFVQTIVCEVCGDIGYKKLLIYCRGCEDSASHQYCFNKVVYDGSLADWLCLHCQQRSGEVTCRGSLEVSSERPSHARSETSKNDYDEDQQPIPLTNNFVDDCNVMDGLTPEKEKQVVRFQLDYRATDELQHRSIAVNVTQQATLQDDAMDNVMPCSPNMCILDKEDIENQNMPSEDIENQNQKENQSEPSNMFDRASLQTYPAKFLPEDISVDFGKDNPRKRRHLILDDDDDDHDEDKAEDVHLENVQSGDLSDSNGSNGGPVEKRRRYVDANEDEDEEADKVEETVQIGDLSYSDCSNGGPVKKRRRYVDANEDEDEDEEADKVEETVQIGDLSYSDCSNGGPVKKRRRYIDASEDENDDEEAVIDVANTSSAQNNVANGVLNDGTDLELQTAIPEEHPPRSRIPSDSDTADQQYYVHSRPIDEPIWRYVPFSFSSNDQYLLLVKNGDTFYFYVNSGDFKIKSDVFVVEAMKIPRWQAWPKRWKSATPTDDCIRPNEESKKLLNEIIESDDALKVSIGVIELLIFPSTLLSEQNQWQETSVVKHVVHVENEIMVERNCVAQNVAMEIAKRKGITLPDSKLSYAKPNSPEDGSKWSVHQRIDVDLHAPEEMNQQAPESNASNVTKSTTECGHGESHSGSRLPTTKLCGLVVARTPRAQQLLEEMISEGHAVPDAASEACLELFPVQQEKIGWAPRVEATKEVDLDLSLGVRSPAPSMKL</sequence>
<dbReference type="SUPFAM" id="SSF57903">
    <property type="entry name" value="FYVE/PHD zinc finger"/>
    <property type="match status" value="1"/>
</dbReference>
<dbReference type="EMBL" id="BQKI01000002">
    <property type="protein sequence ID" value="GJM87944.1"/>
    <property type="molecule type" value="Genomic_DNA"/>
</dbReference>
<evidence type="ECO:0000313" key="8">
    <source>
        <dbReference type="EMBL" id="GJM87944.1"/>
    </source>
</evidence>
<keyword evidence="2" id="KW-0863">Zinc-finger</keyword>
<feature type="region of interest" description="Disordered" evidence="6">
    <location>
        <begin position="100"/>
        <end position="119"/>
    </location>
</feature>
<organism evidence="8 9">
    <name type="scientific">Eleusine coracana subsp. coracana</name>
    <dbReference type="NCBI Taxonomy" id="191504"/>
    <lineage>
        <taxon>Eukaryota</taxon>
        <taxon>Viridiplantae</taxon>
        <taxon>Streptophyta</taxon>
        <taxon>Embryophyta</taxon>
        <taxon>Tracheophyta</taxon>
        <taxon>Spermatophyta</taxon>
        <taxon>Magnoliopsida</taxon>
        <taxon>Liliopsida</taxon>
        <taxon>Poales</taxon>
        <taxon>Poaceae</taxon>
        <taxon>PACMAD clade</taxon>
        <taxon>Chloridoideae</taxon>
        <taxon>Cynodonteae</taxon>
        <taxon>Eleusininae</taxon>
        <taxon>Eleusine</taxon>
    </lineage>
</organism>
<keyword evidence="3" id="KW-0862">Zinc</keyword>
<dbReference type="GO" id="GO:0008270">
    <property type="term" value="F:zinc ion binding"/>
    <property type="evidence" value="ECO:0007669"/>
    <property type="project" value="UniProtKB-KW"/>
</dbReference>
<feature type="compositionally biased region" description="Acidic residues" evidence="6">
    <location>
        <begin position="301"/>
        <end position="311"/>
    </location>
</feature>
<feature type="compositionally biased region" description="Basic and acidic residues" evidence="6">
    <location>
        <begin position="100"/>
        <end position="113"/>
    </location>
</feature>
<dbReference type="AlphaFoldDB" id="A0AAV5BNF2"/>
<proteinExistence type="predicted"/>
<evidence type="ECO:0000256" key="4">
    <source>
        <dbReference type="ARBA" id="ARBA00023015"/>
    </source>
</evidence>
<evidence type="ECO:0000256" key="6">
    <source>
        <dbReference type="SAM" id="MobiDB-lite"/>
    </source>
</evidence>
<dbReference type="Proteomes" id="UP001054889">
    <property type="component" value="Unassembled WGS sequence"/>
</dbReference>
<dbReference type="PANTHER" id="PTHR33304:SF49">
    <property type="entry name" value="OS12G0161500 PROTEIN"/>
    <property type="match status" value="1"/>
</dbReference>
<evidence type="ECO:0000313" key="9">
    <source>
        <dbReference type="Proteomes" id="UP001054889"/>
    </source>
</evidence>